<dbReference type="GO" id="GO:0008237">
    <property type="term" value="F:metallopeptidase activity"/>
    <property type="evidence" value="ECO:0007669"/>
    <property type="project" value="UniProtKB-KW"/>
</dbReference>
<evidence type="ECO:0000313" key="8">
    <source>
        <dbReference type="Proteomes" id="UP000192408"/>
    </source>
</evidence>
<dbReference type="CDD" id="cd08071">
    <property type="entry name" value="MPN_DUF2466"/>
    <property type="match status" value="1"/>
</dbReference>
<evidence type="ECO:0000313" key="7">
    <source>
        <dbReference type="EMBL" id="SMB85094.1"/>
    </source>
</evidence>
<evidence type="ECO:0000256" key="1">
    <source>
        <dbReference type="ARBA" id="ARBA00022670"/>
    </source>
</evidence>
<proteinExistence type="predicted"/>
<name>A0A1W1UWM3_9PAST</name>
<dbReference type="PANTHER" id="PTHR30471">
    <property type="entry name" value="DNA REPAIR PROTEIN RADC"/>
    <property type="match status" value="1"/>
</dbReference>
<reference evidence="8" key="1">
    <citation type="submission" date="2017-04" db="EMBL/GenBank/DDBJ databases">
        <authorList>
            <person name="Varghese N."/>
            <person name="Submissions S."/>
        </authorList>
    </citation>
    <scope>NUCLEOTIDE SEQUENCE [LARGE SCALE GENOMIC DNA]</scope>
    <source>
        <strain evidence="8">DSM 23072</strain>
    </source>
</reference>
<dbReference type="GO" id="GO:0046872">
    <property type="term" value="F:metal ion binding"/>
    <property type="evidence" value="ECO:0007669"/>
    <property type="project" value="UniProtKB-KW"/>
</dbReference>
<dbReference type="STRING" id="1122938.SAMN05660772_02423"/>
<evidence type="ECO:0000259" key="6">
    <source>
        <dbReference type="PROSITE" id="PS50249"/>
    </source>
</evidence>
<accession>A0A1W1UWM3</accession>
<dbReference type="InterPro" id="IPR001405">
    <property type="entry name" value="UPF0758"/>
</dbReference>
<dbReference type="InterPro" id="IPR020891">
    <property type="entry name" value="UPF0758_CS"/>
</dbReference>
<keyword evidence="4" id="KW-0862">Zinc</keyword>
<dbReference type="Gene3D" id="3.40.140.10">
    <property type="entry name" value="Cytidine Deaminase, domain 2"/>
    <property type="match status" value="1"/>
</dbReference>
<keyword evidence="5" id="KW-0482">Metalloprotease</keyword>
<sequence>MSNLLTTSEQSVINSALNILNRTMEAHPVYQVLSDPDVAKNYLKLLLGLEEREQFAVLFLKNDHTLIKSEILFSGSINSAHVYPREIIKKALALNAAAIMLAHNHPSGNTVISDADKVMTEKIKAACELIDIRVLDHIIIAGQEAVSFVEQQLL</sequence>
<keyword evidence="2" id="KW-0479">Metal-binding</keyword>
<keyword evidence="8" id="KW-1185">Reference proteome</keyword>
<dbReference type="RefSeq" id="WP_084257096.1">
    <property type="nucleotide sequence ID" value="NZ_FWWV01000018.1"/>
</dbReference>
<feature type="domain" description="MPN" evidence="6">
    <location>
        <begin position="32"/>
        <end position="154"/>
    </location>
</feature>
<keyword evidence="3" id="KW-0378">Hydrolase</keyword>
<dbReference type="PROSITE" id="PS50249">
    <property type="entry name" value="MPN"/>
    <property type="match status" value="1"/>
</dbReference>
<dbReference type="Proteomes" id="UP000192408">
    <property type="component" value="Unassembled WGS sequence"/>
</dbReference>
<dbReference type="GO" id="GO:0006508">
    <property type="term" value="P:proteolysis"/>
    <property type="evidence" value="ECO:0007669"/>
    <property type="project" value="UniProtKB-KW"/>
</dbReference>
<organism evidence="7 8">
    <name type="scientific">Pasteurella testudinis DSM 23072</name>
    <dbReference type="NCBI Taxonomy" id="1122938"/>
    <lineage>
        <taxon>Bacteria</taxon>
        <taxon>Pseudomonadati</taxon>
        <taxon>Pseudomonadota</taxon>
        <taxon>Gammaproteobacteria</taxon>
        <taxon>Pasteurellales</taxon>
        <taxon>Pasteurellaceae</taxon>
        <taxon>Pasteurella</taxon>
    </lineage>
</organism>
<protein>
    <submittedName>
        <fullName evidence="7">DNA repair protein RadC</fullName>
    </submittedName>
</protein>
<evidence type="ECO:0000256" key="3">
    <source>
        <dbReference type="ARBA" id="ARBA00022801"/>
    </source>
</evidence>
<evidence type="ECO:0000256" key="5">
    <source>
        <dbReference type="ARBA" id="ARBA00023049"/>
    </source>
</evidence>
<keyword evidence="1" id="KW-0645">Protease</keyword>
<dbReference type="InterPro" id="IPR037518">
    <property type="entry name" value="MPN"/>
</dbReference>
<gene>
    <name evidence="7" type="ORF">SAMN05660772_02423</name>
</gene>
<dbReference type="EMBL" id="FWWV01000018">
    <property type="protein sequence ID" value="SMB85094.1"/>
    <property type="molecule type" value="Genomic_DNA"/>
</dbReference>
<dbReference type="AlphaFoldDB" id="A0A1W1UWM3"/>
<evidence type="ECO:0000256" key="4">
    <source>
        <dbReference type="ARBA" id="ARBA00022833"/>
    </source>
</evidence>
<dbReference type="PROSITE" id="PS01302">
    <property type="entry name" value="UPF0758"/>
    <property type="match status" value="1"/>
</dbReference>
<dbReference type="NCBIfam" id="TIGR00608">
    <property type="entry name" value="radc"/>
    <property type="match status" value="1"/>
</dbReference>
<dbReference type="PANTHER" id="PTHR30471:SF3">
    <property type="entry name" value="UPF0758 PROTEIN YEES-RELATED"/>
    <property type="match status" value="1"/>
</dbReference>
<evidence type="ECO:0000256" key="2">
    <source>
        <dbReference type="ARBA" id="ARBA00022723"/>
    </source>
</evidence>
<dbReference type="Pfam" id="PF04002">
    <property type="entry name" value="RadC"/>
    <property type="match status" value="1"/>
</dbReference>
<dbReference type="InterPro" id="IPR025657">
    <property type="entry name" value="RadC_JAB"/>
</dbReference>